<gene>
    <name evidence="2" type="ORF">NPX13_g10594</name>
</gene>
<evidence type="ECO:0000313" key="2">
    <source>
        <dbReference type="EMBL" id="KAJ3554501.1"/>
    </source>
</evidence>
<accession>A0A9W8TGM6</accession>
<dbReference type="Proteomes" id="UP001148614">
    <property type="component" value="Unassembled WGS sequence"/>
</dbReference>
<organism evidence="2 3">
    <name type="scientific">Xylaria arbuscula</name>
    <dbReference type="NCBI Taxonomy" id="114810"/>
    <lineage>
        <taxon>Eukaryota</taxon>
        <taxon>Fungi</taxon>
        <taxon>Dikarya</taxon>
        <taxon>Ascomycota</taxon>
        <taxon>Pezizomycotina</taxon>
        <taxon>Sordariomycetes</taxon>
        <taxon>Xylariomycetidae</taxon>
        <taxon>Xylariales</taxon>
        <taxon>Xylariaceae</taxon>
        <taxon>Xylaria</taxon>
    </lineage>
</organism>
<dbReference type="AlphaFoldDB" id="A0A9W8TGM6"/>
<protein>
    <submittedName>
        <fullName evidence="2">Uncharacterized protein</fullName>
    </submittedName>
</protein>
<proteinExistence type="predicted"/>
<name>A0A9W8TGM6_9PEZI</name>
<evidence type="ECO:0000313" key="3">
    <source>
        <dbReference type="Proteomes" id="UP001148614"/>
    </source>
</evidence>
<feature type="region of interest" description="Disordered" evidence="1">
    <location>
        <begin position="1"/>
        <end position="36"/>
    </location>
</feature>
<dbReference type="EMBL" id="JANPWZ010003060">
    <property type="protein sequence ID" value="KAJ3554501.1"/>
    <property type="molecule type" value="Genomic_DNA"/>
</dbReference>
<keyword evidence="3" id="KW-1185">Reference proteome</keyword>
<sequence length="156" mass="16928">MQRPSRFQLPDAWDTQDSARSGTRAPAEENFEGENPLEAESLWSSEEGKKCLSIGLPSDSDLNVISSSSFTLTFPLLLLYSPQQYITKPITGITSPEVSQTVLIVQEKVETSSTVADSTKRYFLSHGSTSISGSSAQVRLRCARAAHLQADHGAPP</sequence>
<reference evidence="2" key="1">
    <citation type="submission" date="2022-07" db="EMBL/GenBank/DDBJ databases">
        <title>Genome Sequence of Xylaria arbuscula.</title>
        <authorList>
            <person name="Buettner E."/>
        </authorList>
    </citation>
    <scope>NUCLEOTIDE SEQUENCE</scope>
    <source>
        <strain evidence="2">VT107</strain>
    </source>
</reference>
<evidence type="ECO:0000256" key="1">
    <source>
        <dbReference type="SAM" id="MobiDB-lite"/>
    </source>
</evidence>
<comment type="caution">
    <text evidence="2">The sequence shown here is derived from an EMBL/GenBank/DDBJ whole genome shotgun (WGS) entry which is preliminary data.</text>
</comment>